<dbReference type="Proteomes" id="UP001500831">
    <property type="component" value="Unassembled WGS sequence"/>
</dbReference>
<name>A0ABN3W734_9ACTN</name>
<sequence length="291" mass="30745">MSPSHHTAFSERATVVAHLPAGPVEYRLEGEGPRTVLVFHGGHMRAGLALGEEIFADAGFTVLAPSRPGYGRTPLTTGTTPASFADATSQLCRTLGIERLAAVVGISAGGRTALTMAARHPDLVERVILQSAVGFLPWPDRLTRLGGRAVFNARLEAGTWAILRSLVRLAPSLGLRLLLRDLSVLPARQVLAGLSTAERATLAGLFTVMRSGSGFIADMLPVPDCAAHVSQPALVIATRHDRSVPFAHAESLAAAMPNAELADSRAGSHMIWFGPDYPRVAAKIRDFLAAA</sequence>
<feature type="domain" description="AB hydrolase-1" evidence="1">
    <location>
        <begin position="36"/>
        <end position="140"/>
    </location>
</feature>
<accession>A0ABN3W734</accession>
<dbReference type="RefSeq" id="WP_344979599.1">
    <property type="nucleotide sequence ID" value="NZ_BAAAVI010000066.1"/>
</dbReference>
<evidence type="ECO:0000313" key="3">
    <source>
        <dbReference type="Proteomes" id="UP001500831"/>
    </source>
</evidence>
<comment type="caution">
    <text evidence="2">The sequence shown here is derived from an EMBL/GenBank/DDBJ whole genome shotgun (WGS) entry which is preliminary data.</text>
</comment>
<evidence type="ECO:0000313" key="2">
    <source>
        <dbReference type="EMBL" id="GAA2899805.1"/>
    </source>
</evidence>
<dbReference type="InterPro" id="IPR000073">
    <property type="entry name" value="AB_hydrolase_1"/>
</dbReference>
<dbReference type="PRINTS" id="PR00111">
    <property type="entry name" value="ABHYDROLASE"/>
</dbReference>
<dbReference type="InterPro" id="IPR029058">
    <property type="entry name" value="AB_hydrolase_fold"/>
</dbReference>
<dbReference type="EMBL" id="BAAAVI010000066">
    <property type="protein sequence ID" value="GAA2899805.1"/>
    <property type="molecule type" value="Genomic_DNA"/>
</dbReference>
<dbReference type="InterPro" id="IPR050228">
    <property type="entry name" value="Carboxylesterase_BioH"/>
</dbReference>
<dbReference type="SUPFAM" id="SSF53474">
    <property type="entry name" value="alpha/beta-Hydrolases"/>
    <property type="match status" value="1"/>
</dbReference>
<dbReference type="Gene3D" id="3.40.50.1820">
    <property type="entry name" value="alpha/beta hydrolase"/>
    <property type="match status" value="1"/>
</dbReference>
<dbReference type="PANTHER" id="PTHR43194">
    <property type="entry name" value="HYDROLASE ALPHA/BETA FOLD FAMILY"/>
    <property type="match status" value="1"/>
</dbReference>
<keyword evidence="2" id="KW-0378">Hydrolase</keyword>
<dbReference type="PANTHER" id="PTHR43194:SF2">
    <property type="entry name" value="PEROXISOMAL MEMBRANE PROTEIN LPX1"/>
    <property type="match status" value="1"/>
</dbReference>
<proteinExistence type="predicted"/>
<organism evidence="2 3">
    <name type="scientific">Streptosporangium fragile</name>
    <dbReference type="NCBI Taxonomy" id="46186"/>
    <lineage>
        <taxon>Bacteria</taxon>
        <taxon>Bacillati</taxon>
        <taxon>Actinomycetota</taxon>
        <taxon>Actinomycetes</taxon>
        <taxon>Streptosporangiales</taxon>
        <taxon>Streptosporangiaceae</taxon>
        <taxon>Streptosporangium</taxon>
    </lineage>
</organism>
<protein>
    <submittedName>
        <fullName evidence="2">Alpha/beta hydrolase</fullName>
    </submittedName>
</protein>
<keyword evidence="3" id="KW-1185">Reference proteome</keyword>
<reference evidence="2 3" key="1">
    <citation type="journal article" date="2019" name="Int. J. Syst. Evol. Microbiol.">
        <title>The Global Catalogue of Microorganisms (GCM) 10K type strain sequencing project: providing services to taxonomists for standard genome sequencing and annotation.</title>
        <authorList>
            <consortium name="The Broad Institute Genomics Platform"/>
            <consortium name="The Broad Institute Genome Sequencing Center for Infectious Disease"/>
            <person name="Wu L."/>
            <person name="Ma J."/>
        </authorList>
    </citation>
    <scope>NUCLEOTIDE SEQUENCE [LARGE SCALE GENOMIC DNA]</scope>
    <source>
        <strain evidence="2 3">JCM 6242</strain>
    </source>
</reference>
<gene>
    <name evidence="2" type="ORF">GCM10010517_65360</name>
</gene>
<dbReference type="Pfam" id="PF00561">
    <property type="entry name" value="Abhydrolase_1"/>
    <property type="match status" value="1"/>
</dbReference>
<dbReference type="GO" id="GO:0016787">
    <property type="term" value="F:hydrolase activity"/>
    <property type="evidence" value="ECO:0007669"/>
    <property type="project" value="UniProtKB-KW"/>
</dbReference>
<evidence type="ECO:0000259" key="1">
    <source>
        <dbReference type="Pfam" id="PF00561"/>
    </source>
</evidence>